<organism evidence="1">
    <name type="scientific">marine metagenome</name>
    <dbReference type="NCBI Taxonomy" id="408172"/>
    <lineage>
        <taxon>unclassified sequences</taxon>
        <taxon>metagenomes</taxon>
        <taxon>ecological metagenomes</taxon>
    </lineage>
</organism>
<feature type="non-terminal residue" evidence="1">
    <location>
        <position position="45"/>
    </location>
</feature>
<dbReference type="EMBL" id="UINC01215492">
    <property type="protein sequence ID" value="SVE41194.1"/>
    <property type="molecule type" value="Genomic_DNA"/>
</dbReference>
<accession>A0A383DA30</accession>
<name>A0A383DA30_9ZZZZ</name>
<sequence>MINFNFSCSKVSKILLSFFLVYILVDTAAAQAPEAFNYQAVLRDS</sequence>
<evidence type="ECO:0000313" key="1">
    <source>
        <dbReference type="EMBL" id="SVE41194.1"/>
    </source>
</evidence>
<reference evidence="1" key="1">
    <citation type="submission" date="2018-05" db="EMBL/GenBank/DDBJ databases">
        <authorList>
            <person name="Lanie J.A."/>
            <person name="Ng W.-L."/>
            <person name="Kazmierczak K.M."/>
            <person name="Andrzejewski T.M."/>
            <person name="Davidsen T.M."/>
            <person name="Wayne K.J."/>
            <person name="Tettelin H."/>
            <person name="Glass J.I."/>
            <person name="Rusch D."/>
            <person name="Podicherti R."/>
            <person name="Tsui H.-C.T."/>
            <person name="Winkler M.E."/>
        </authorList>
    </citation>
    <scope>NUCLEOTIDE SEQUENCE</scope>
</reference>
<dbReference type="AlphaFoldDB" id="A0A383DA30"/>
<proteinExistence type="predicted"/>
<gene>
    <name evidence="1" type="ORF">METZ01_LOCUS494048</name>
</gene>
<protein>
    <submittedName>
        <fullName evidence="1">Uncharacterized protein</fullName>
    </submittedName>
</protein>